<keyword evidence="1" id="KW-0812">Transmembrane</keyword>
<feature type="transmembrane region" description="Helical" evidence="1">
    <location>
        <begin position="68"/>
        <end position="87"/>
    </location>
</feature>
<feature type="transmembrane region" description="Helical" evidence="1">
    <location>
        <begin position="36"/>
        <end position="56"/>
    </location>
</feature>
<comment type="caution">
    <text evidence="2">The sequence shown here is derived from an EMBL/GenBank/DDBJ whole genome shotgun (WGS) entry which is preliminary data.</text>
</comment>
<dbReference type="STRING" id="1797780.A3E45_03420"/>
<name>A0A1F5K7D8_9BACT</name>
<proteinExistence type="predicted"/>
<dbReference type="SUPFAM" id="SSF53448">
    <property type="entry name" value="Nucleotide-diphospho-sugar transferases"/>
    <property type="match status" value="1"/>
</dbReference>
<dbReference type="Proteomes" id="UP000176405">
    <property type="component" value="Unassembled WGS sequence"/>
</dbReference>
<gene>
    <name evidence="2" type="ORF">A3E45_03420</name>
</gene>
<organism evidence="2 3">
    <name type="scientific">Candidatus Daviesbacteria bacterium RIFCSPHIGHO2_12_FULL_43_11</name>
    <dbReference type="NCBI Taxonomy" id="1797780"/>
    <lineage>
        <taxon>Bacteria</taxon>
        <taxon>Candidatus Daviesiibacteriota</taxon>
    </lineage>
</organism>
<dbReference type="PANTHER" id="PTHR36851:SF1">
    <property type="entry name" value="GLYCO_TRANS_2-LIKE DOMAIN-CONTAINING PROTEIN"/>
    <property type="match status" value="1"/>
</dbReference>
<feature type="transmembrane region" description="Helical" evidence="1">
    <location>
        <begin position="513"/>
        <end position="536"/>
    </location>
</feature>
<dbReference type="EMBL" id="MFDH01000006">
    <property type="protein sequence ID" value="OGE36866.1"/>
    <property type="molecule type" value="Genomic_DNA"/>
</dbReference>
<feature type="transmembrane region" description="Helical" evidence="1">
    <location>
        <begin position="138"/>
        <end position="163"/>
    </location>
</feature>
<evidence type="ECO:0000313" key="2">
    <source>
        <dbReference type="EMBL" id="OGE36866.1"/>
    </source>
</evidence>
<feature type="transmembrane region" description="Helical" evidence="1">
    <location>
        <begin position="482"/>
        <end position="501"/>
    </location>
</feature>
<evidence type="ECO:0000313" key="3">
    <source>
        <dbReference type="Proteomes" id="UP000176405"/>
    </source>
</evidence>
<dbReference type="PANTHER" id="PTHR36851">
    <property type="entry name" value="UNNAMED PRODUCT"/>
    <property type="match status" value="1"/>
</dbReference>
<dbReference type="Gene3D" id="3.90.550.10">
    <property type="entry name" value="Spore Coat Polysaccharide Biosynthesis Protein SpsA, Chain A"/>
    <property type="match status" value="1"/>
</dbReference>
<evidence type="ECO:0000256" key="1">
    <source>
        <dbReference type="SAM" id="Phobius"/>
    </source>
</evidence>
<sequence>MRILLVFILATALSFYASDFLAQMWRKIWPRRGWPVVYHHSLTGVILILLGVLSLVLGQPIVGTPNNILVGVAFIGFGIGTVLHHLLAENFIISERIEKNFIQRHENGVERFLEILPGALTWLALTSPVWLSFTLPFALAYLILIADVYWLFNAVKISVLIYFGYKKMVYAKKQDWFGKLQEDFPKEWGGYYHFLVLPTYKESLEILQPAFDAIINSTYPPKKIFIGVGLEERDSPEKIAQVQEYWKKNAHKIGGVFVTIHPYGLPGELAGPATNRNWAINNAANEFSKMGIGIKQVLVTTLDADFCIHPEFLAGALHKYLSTPADIRDKRSFTGVFLYNNNYWQAPAPMRLISSGTAYWQLSEMVGSDKYINFSSLSMNMQSLLDIGLWIPNKVNDDSGFYWKAYYHFKGNYKVIPHFLPISADAVLDVSLAKTFQNQYLQLKRWAYGVEHIPFIVRQYFSTKDLDFWDKTDKLSFIMWSYFKWGTMALFIAFGGLLIPILNPQYSESVVAINMPIISSWILTAAYIGLFATIIVHEKTVPERPKSWGIFHKIWSYLQWTLMPLILVTIATIPAIDAQTRLMLGKYMEFRVTNKARSSA</sequence>
<protein>
    <submittedName>
        <fullName evidence="2">Uncharacterized protein</fullName>
    </submittedName>
</protein>
<keyword evidence="1" id="KW-0472">Membrane</keyword>
<accession>A0A1F5K7D8</accession>
<reference evidence="2 3" key="1">
    <citation type="journal article" date="2016" name="Nat. Commun.">
        <title>Thousands of microbial genomes shed light on interconnected biogeochemical processes in an aquifer system.</title>
        <authorList>
            <person name="Anantharaman K."/>
            <person name="Brown C.T."/>
            <person name="Hug L.A."/>
            <person name="Sharon I."/>
            <person name="Castelle C.J."/>
            <person name="Probst A.J."/>
            <person name="Thomas B.C."/>
            <person name="Singh A."/>
            <person name="Wilkins M.J."/>
            <person name="Karaoz U."/>
            <person name="Brodie E.L."/>
            <person name="Williams K.H."/>
            <person name="Hubbard S.S."/>
            <person name="Banfield J.F."/>
        </authorList>
    </citation>
    <scope>NUCLEOTIDE SEQUENCE [LARGE SCALE GENOMIC DNA]</scope>
</reference>
<feature type="transmembrane region" description="Helical" evidence="1">
    <location>
        <begin position="557"/>
        <end position="576"/>
    </location>
</feature>
<dbReference type="AlphaFoldDB" id="A0A1F5K7D8"/>
<keyword evidence="1" id="KW-1133">Transmembrane helix</keyword>
<dbReference type="InterPro" id="IPR029044">
    <property type="entry name" value="Nucleotide-diphossugar_trans"/>
</dbReference>